<sequence>MMGLLAPAQGGEESPLPTLGFPSWEVGGLAGWPDLQLATPPPTGGLQWQQPCWRHLRCCTALFFLSCGLREGRNALIAAGAGVAVAGNLESIFYNLKQLADSVTCILESQRFPFLSHYVAAIWWIYRQLNLLDNPFKDIVSVDGQLNVFYSVSDESLKTKLQHTRWRLRNVTSRISSILALQPYVGKKVLPLLGIVFMVLGTYMFVRKFLNPGNVKFKNTYITKEFIRYNEQKWQQRKLSVLPLSKEERKVYTTVPSFCQTPKERKNTARFFLPVLANLCIWVLFAAVDYLLYWLIFSVSKHLQDFPELEVHLKLYYHKNSDKFIFNNGEIINNTTFFKIPLFEHTCIPKPKSALAANWIPLAIIVFLLAALGLLVCTFTQLKILVTTSFFPHTDMKRIEYLHAKLLKRRSKLPERNRKRKLNTFAKLRFWFPILQAMRSVQKAGSEVTKDSCV</sequence>
<name>A0ACB8FE62_9SAUR</name>
<dbReference type="Proteomes" id="UP000827872">
    <property type="component" value="Linkage Group LG09"/>
</dbReference>
<keyword evidence="2" id="KW-1185">Reference proteome</keyword>
<proteinExistence type="predicted"/>
<accession>A0ACB8FE62</accession>
<protein>
    <submittedName>
        <fullName evidence="1">Uncharacterized protein</fullName>
    </submittedName>
</protein>
<comment type="caution">
    <text evidence="1">The sequence shown here is derived from an EMBL/GenBank/DDBJ whole genome shotgun (WGS) entry which is preliminary data.</text>
</comment>
<reference evidence="1" key="1">
    <citation type="submission" date="2021-08" db="EMBL/GenBank/DDBJ databases">
        <title>The first chromosome-level gecko genome reveals the dynamic sex chromosomes of Neotropical dwarf geckos (Sphaerodactylidae: Sphaerodactylus).</title>
        <authorList>
            <person name="Pinto B.J."/>
            <person name="Keating S.E."/>
            <person name="Gamble T."/>
        </authorList>
    </citation>
    <scope>NUCLEOTIDE SEQUENCE</scope>
    <source>
        <strain evidence="1">TG3544</strain>
    </source>
</reference>
<evidence type="ECO:0000313" key="2">
    <source>
        <dbReference type="Proteomes" id="UP000827872"/>
    </source>
</evidence>
<gene>
    <name evidence="1" type="ORF">K3G42_023611</name>
</gene>
<dbReference type="EMBL" id="CM037622">
    <property type="protein sequence ID" value="KAH8003733.1"/>
    <property type="molecule type" value="Genomic_DNA"/>
</dbReference>
<organism evidence="1 2">
    <name type="scientific">Sphaerodactylus townsendi</name>
    <dbReference type="NCBI Taxonomy" id="933632"/>
    <lineage>
        <taxon>Eukaryota</taxon>
        <taxon>Metazoa</taxon>
        <taxon>Chordata</taxon>
        <taxon>Craniata</taxon>
        <taxon>Vertebrata</taxon>
        <taxon>Euteleostomi</taxon>
        <taxon>Lepidosauria</taxon>
        <taxon>Squamata</taxon>
        <taxon>Bifurcata</taxon>
        <taxon>Gekkota</taxon>
        <taxon>Sphaerodactylidae</taxon>
        <taxon>Sphaerodactylus</taxon>
    </lineage>
</organism>
<evidence type="ECO:0000313" key="1">
    <source>
        <dbReference type="EMBL" id="KAH8003733.1"/>
    </source>
</evidence>